<comment type="caution">
    <text evidence="3">The sequence shown here is derived from an EMBL/GenBank/DDBJ whole genome shotgun (WGS) entry which is preliminary data.</text>
</comment>
<accession>A0ABS9ZTF0</accession>
<dbReference type="EMBL" id="JALGBH010000001">
    <property type="protein sequence ID" value="MCJ0741598.1"/>
    <property type="molecule type" value="Genomic_DNA"/>
</dbReference>
<evidence type="ECO:0000259" key="2">
    <source>
        <dbReference type="Pfam" id="PF03724"/>
    </source>
</evidence>
<dbReference type="PANTHER" id="PTHR35535">
    <property type="entry name" value="HEAT SHOCK PROTEIN HSLJ"/>
    <property type="match status" value="1"/>
</dbReference>
<reference evidence="3" key="1">
    <citation type="submission" date="2022-03" db="EMBL/GenBank/DDBJ databases">
        <authorList>
            <person name="Woo C.Y."/>
        </authorList>
    </citation>
    <scope>NUCLEOTIDE SEQUENCE</scope>
    <source>
        <strain evidence="3">CYS-01</strain>
    </source>
</reference>
<sequence>MKRIVFLLMVIVGLQSCASILGSVNVSGTNWTLTQWTDHTLPAKAQATLNFSTDNRVSGRAFCNTYGGGFALIGYNITFTQMFSTKMMCEDVIKYETDYLKDLEKVTSIRTENGKLMLYAGERLLMSFSKS</sequence>
<name>A0ABS9ZTF0_9SPHI</name>
<feature type="signal peptide" evidence="1">
    <location>
        <begin position="1"/>
        <end position="18"/>
    </location>
</feature>
<proteinExistence type="predicted"/>
<evidence type="ECO:0000313" key="3">
    <source>
        <dbReference type="EMBL" id="MCJ0741598.1"/>
    </source>
</evidence>
<protein>
    <submittedName>
        <fullName evidence="3">META domain-containing protein</fullName>
    </submittedName>
</protein>
<dbReference type="Gene3D" id="2.40.128.270">
    <property type="match status" value="1"/>
</dbReference>
<gene>
    <name evidence="3" type="ORF">MMF97_02665</name>
</gene>
<evidence type="ECO:0000256" key="1">
    <source>
        <dbReference type="SAM" id="SignalP"/>
    </source>
</evidence>
<dbReference type="InterPro" id="IPR038670">
    <property type="entry name" value="HslJ-like_sf"/>
</dbReference>
<dbReference type="InterPro" id="IPR053147">
    <property type="entry name" value="Hsp_HslJ-like"/>
</dbReference>
<dbReference type="PROSITE" id="PS51257">
    <property type="entry name" value="PROKAR_LIPOPROTEIN"/>
    <property type="match status" value="1"/>
</dbReference>
<keyword evidence="1" id="KW-0732">Signal</keyword>
<dbReference type="Proteomes" id="UP001165460">
    <property type="component" value="Unassembled WGS sequence"/>
</dbReference>
<dbReference type="Pfam" id="PF03724">
    <property type="entry name" value="META"/>
    <property type="match status" value="1"/>
</dbReference>
<feature type="chain" id="PRO_5047174716" evidence="1">
    <location>
        <begin position="19"/>
        <end position="131"/>
    </location>
</feature>
<keyword evidence="4" id="KW-1185">Reference proteome</keyword>
<evidence type="ECO:0000313" key="4">
    <source>
        <dbReference type="Proteomes" id="UP001165460"/>
    </source>
</evidence>
<dbReference type="PANTHER" id="PTHR35535:SF2">
    <property type="entry name" value="DUF306 DOMAIN-CONTAINING PROTEIN"/>
    <property type="match status" value="1"/>
</dbReference>
<dbReference type="RefSeq" id="WP_243358907.1">
    <property type="nucleotide sequence ID" value="NZ_JALGBH010000001.1"/>
</dbReference>
<feature type="domain" description="DUF306" evidence="2">
    <location>
        <begin position="25"/>
        <end position="126"/>
    </location>
</feature>
<organism evidence="3 4">
    <name type="scientific">Pedobacter montanisoli</name>
    <dbReference type="NCBI Taxonomy" id="2923277"/>
    <lineage>
        <taxon>Bacteria</taxon>
        <taxon>Pseudomonadati</taxon>
        <taxon>Bacteroidota</taxon>
        <taxon>Sphingobacteriia</taxon>
        <taxon>Sphingobacteriales</taxon>
        <taxon>Sphingobacteriaceae</taxon>
        <taxon>Pedobacter</taxon>
    </lineage>
</organism>
<dbReference type="InterPro" id="IPR005184">
    <property type="entry name" value="DUF306_Meta_HslJ"/>
</dbReference>